<sequence>MMVEVQLLGLSRWAVLDSGSQVSIILLETLNTAHRAGFDLNADVEEAFADVPLTEMTAVYDASTQKTFKDAVRLTLQVGDSAKCKVAPLAKADGDGTLLLDANVFHALVLSLTWKSVCPRRSDHQKRVESTRDYLSGTL</sequence>
<dbReference type="WBParaSite" id="HPBE_0001962101-mRNA-1">
    <property type="protein sequence ID" value="HPBE_0001962101-mRNA-1"/>
    <property type="gene ID" value="HPBE_0001962101"/>
</dbReference>
<name>A0A183GBW6_HELPZ</name>
<accession>A0A3P8AZX1</accession>
<evidence type="ECO:0000313" key="2">
    <source>
        <dbReference type="Proteomes" id="UP000050761"/>
    </source>
</evidence>
<gene>
    <name evidence="1" type="ORF">HPBE_LOCUS19620</name>
</gene>
<accession>A0A183GBW6</accession>
<keyword evidence="2" id="KW-1185">Reference proteome</keyword>
<reference evidence="3" key="2">
    <citation type="submission" date="2019-09" db="UniProtKB">
        <authorList>
            <consortium name="WormBaseParasite"/>
        </authorList>
    </citation>
    <scope>IDENTIFICATION</scope>
</reference>
<dbReference type="Proteomes" id="UP000050761">
    <property type="component" value="Unassembled WGS sequence"/>
</dbReference>
<dbReference type="EMBL" id="UZAH01031503">
    <property type="protein sequence ID" value="VDP15881.1"/>
    <property type="molecule type" value="Genomic_DNA"/>
</dbReference>
<reference evidence="1 2" key="1">
    <citation type="submission" date="2018-11" db="EMBL/GenBank/DDBJ databases">
        <authorList>
            <consortium name="Pathogen Informatics"/>
        </authorList>
    </citation>
    <scope>NUCLEOTIDE SEQUENCE [LARGE SCALE GENOMIC DNA]</scope>
</reference>
<evidence type="ECO:0000313" key="3">
    <source>
        <dbReference type="WBParaSite" id="HPBE_0001962101-mRNA-1"/>
    </source>
</evidence>
<proteinExistence type="predicted"/>
<dbReference type="AlphaFoldDB" id="A0A183GBW6"/>
<protein>
    <submittedName>
        <fullName evidence="3">Peptidase A2 domain-containing protein</fullName>
    </submittedName>
</protein>
<organism evidence="2 3">
    <name type="scientific">Heligmosomoides polygyrus</name>
    <name type="common">Parasitic roundworm</name>
    <dbReference type="NCBI Taxonomy" id="6339"/>
    <lineage>
        <taxon>Eukaryota</taxon>
        <taxon>Metazoa</taxon>
        <taxon>Ecdysozoa</taxon>
        <taxon>Nematoda</taxon>
        <taxon>Chromadorea</taxon>
        <taxon>Rhabditida</taxon>
        <taxon>Rhabditina</taxon>
        <taxon>Rhabditomorpha</taxon>
        <taxon>Strongyloidea</taxon>
        <taxon>Heligmosomidae</taxon>
        <taxon>Heligmosomoides</taxon>
    </lineage>
</organism>
<evidence type="ECO:0000313" key="1">
    <source>
        <dbReference type="EMBL" id="VDP15881.1"/>
    </source>
</evidence>
<dbReference type="OrthoDB" id="5875969at2759"/>